<feature type="compositionally biased region" description="Basic residues" evidence="1">
    <location>
        <begin position="277"/>
        <end position="300"/>
    </location>
</feature>
<dbReference type="PANTHER" id="PTHR11362">
    <property type="entry name" value="PHOSPHATIDYLETHANOLAMINE-BINDING PROTEIN"/>
    <property type="match status" value="1"/>
</dbReference>
<evidence type="ECO:0000256" key="1">
    <source>
        <dbReference type="SAM" id="MobiDB-lite"/>
    </source>
</evidence>
<dbReference type="GeneID" id="112052687"/>
<dbReference type="AlphaFoldDB" id="A0A6J1NR78"/>
<dbReference type="InterPro" id="IPR035810">
    <property type="entry name" value="PEBP_euk"/>
</dbReference>
<dbReference type="KEGG" id="bany:112052687"/>
<feature type="compositionally biased region" description="Acidic residues" evidence="1">
    <location>
        <begin position="314"/>
        <end position="329"/>
    </location>
</feature>
<evidence type="ECO:0000313" key="4">
    <source>
        <dbReference type="RefSeq" id="XP_023947632.2"/>
    </source>
</evidence>
<dbReference type="SUPFAM" id="SSF49777">
    <property type="entry name" value="PEBP-like"/>
    <property type="match status" value="1"/>
</dbReference>
<feature type="region of interest" description="Disordered" evidence="1">
    <location>
        <begin position="195"/>
        <end position="415"/>
    </location>
</feature>
<feature type="compositionally biased region" description="Polar residues" evidence="1">
    <location>
        <begin position="195"/>
        <end position="206"/>
    </location>
</feature>
<keyword evidence="2" id="KW-0732">Signal</keyword>
<proteinExistence type="predicted"/>
<dbReference type="InterPro" id="IPR036610">
    <property type="entry name" value="PEBP-like_sf"/>
</dbReference>
<accession>A0A6J1NR78</accession>
<feature type="compositionally biased region" description="Acidic residues" evidence="1">
    <location>
        <begin position="339"/>
        <end position="352"/>
    </location>
</feature>
<keyword evidence="3" id="KW-1185">Reference proteome</keyword>
<dbReference type="RefSeq" id="XP_023947632.2">
    <property type="nucleotide sequence ID" value="XM_024091864.2"/>
</dbReference>
<gene>
    <name evidence="4" type="primary">LOC112052687</name>
</gene>
<feature type="chain" id="PRO_5045467908" evidence="2">
    <location>
        <begin position="21"/>
        <end position="415"/>
    </location>
</feature>
<feature type="signal peptide" evidence="2">
    <location>
        <begin position="1"/>
        <end position="20"/>
    </location>
</feature>
<dbReference type="Proteomes" id="UP001652582">
    <property type="component" value="Chromosome 20"/>
</dbReference>
<dbReference type="PANTHER" id="PTHR11362:SF82">
    <property type="entry name" value="PHOSPHATIDYLETHANOLAMINE-BINDING PROTEIN 4"/>
    <property type="match status" value="1"/>
</dbReference>
<name>A0A6J1NR78_BICAN</name>
<organism evidence="3 4">
    <name type="scientific">Bicyclus anynana</name>
    <name type="common">Squinting bush brown butterfly</name>
    <dbReference type="NCBI Taxonomy" id="110368"/>
    <lineage>
        <taxon>Eukaryota</taxon>
        <taxon>Metazoa</taxon>
        <taxon>Ecdysozoa</taxon>
        <taxon>Arthropoda</taxon>
        <taxon>Hexapoda</taxon>
        <taxon>Insecta</taxon>
        <taxon>Pterygota</taxon>
        <taxon>Neoptera</taxon>
        <taxon>Endopterygota</taxon>
        <taxon>Lepidoptera</taxon>
        <taxon>Glossata</taxon>
        <taxon>Ditrysia</taxon>
        <taxon>Papilionoidea</taxon>
        <taxon>Nymphalidae</taxon>
        <taxon>Satyrinae</taxon>
        <taxon>Satyrini</taxon>
        <taxon>Mycalesina</taxon>
        <taxon>Bicyclus</taxon>
    </lineage>
</organism>
<feature type="compositionally biased region" description="Acidic residues" evidence="1">
    <location>
        <begin position="400"/>
        <end position="409"/>
    </location>
</feature>
<reference evidence="4" key="1">
    <citation type="submission" date="2025-08" db="UniProtKB">
        <authorList>
            <consortium name="RefSeq"/>
        </authorList>
    </citation>
    <scope>IDENTIFICATION</scope>
</reference>
<protein>
    <submittedName>
        <fullName evidence="4">Uncharacterized protein LOC112052687</fullName>
    </submittedName>
</protein>
<feature type="compositionally biased region" description="Basic and acidic residues" evidence="1">
    <location>
        <begin position="210"/>
        <end position="223"/>
    </location>
</feature>
<sequence>MSLMLACLAIIFIAPDLALAQTINQADNELDEAFREAMIVPDVIPESPKYKLQANFENADINLGNEINVIDTMYIPNIGYNEVEANSSHTFLIICPDDSFSNSSFGSSYLVTLWVNLENVTDVIESQLGSEIASYLLPSNLKEENSSKLFILLLYKQDELLNITDKDRLNNRQNFSIADFVENYNLSHPIAGNFYNTTPDQQSAKLSDTPLDKQSKKHDKEQPEMQSAQQVKLPPRFRLLYKLTTESPDESSYELSYEPTTRPTRRPKSRPVYTPKQTHKPKNKSKYRPSYKTTRPHKLLAKSSEYSNEKSEEQSSEESTEESSDDMSSESDKSKSSDESEESSDESQESSDESEKFSNEASQESEESSDDRSDNSDESLDNTEESSEDNCNDKEKSSDESEETQDESYEFLHEC</sequence>
<feature type="compositionally biased region" description="Acidic residues" evidence="1">
    <location>
        <begin position="376"/>
        <end position="390"/>
    </location>
</feature>
<dbReference type="Gene3D" id="3.90.280.10">
    <property type="entry name" value="PEBP-like"/>
    <property type="match status" value="1"/>
</dbReference>
<evidence type="ECO:0000256" key="2">
    <source>
        <dbReference type="SAM" id="SignalP"/>
    </source>
</evidence>
<evidence type="ECO:0000313" key="3">
    <source>
        <dbReference type="Proteomes" id="UP001652582"/>
    </source>
</evidence>